<name>A0ABP4AMJ7_9ACTN</name>
<evidence type="ECO:0000313" key="2">
    <source>
        <dbReference type="EMBL" id="GAA0937158.1"/>
    </source>
</evidence>
<dbReference type="Proteomes" id="UP001500542">
    <property type="component" value="Unassembled WGS sequence"/>
</dbReference>
<protein>
    <recommendedName>
        <fullName evidence="1">DSBA-like thioredoxin domain-containing protein</fullName>
    </recommendedName>
</protein>
<proteinExistence type="predicted"/>
<dbReference type="Gene3D" id="3.40.30.10">
    <property type="entry name" value="Glutaredoxin"/>
    <property type="match status" value="1"/>
</dbReference>
<dbReference type="InterPro" id="IPR036249">
    <property type="entry name" value="Thioredoxin-like_sf"/>
</dbReference>
<dbReference type="EMBL" id="BAAAHK010000006">
    <property type="protein sequence ID" value="GAA0937158.1"/>
    <property type="molecule type" value="Genomic_DNA"/>
</dbReference>
<dbReference type="InterPro" id="IPR001853">
    <property type="entry name" value="DSBA-like_thioredoxin_dom"/>
</dbReference>
<gene>
    <name evidence="2" type="ORF">GCM10009554_25230</name>
</gene>
<dbReference type="Pfam" id="PF01323">
    <property type="entry name" value="DSBA"/>
    <property type="match status" value="1"/>
</dbReference>
<dbReference type="SUPFAM" id="SSF52833">
    <property type="entry name" value="Thioredoxin-like"/>
    <property type="match status" value="1"/>
</dbReference>
<feature type="domain" description="DSBA-like thioredoxin" evidence="1">
    <location>
        <begin position="9"/>
        <end position="183"/>
    </location>
</feature>
<evidence type="ECO:0000259" key="1">
    <source>
        <dbReference type="Pfam" id="PF01323"/>
    </source>
</evidence>
<comment type="caution">
    <text evidence="2">The sequence shown here is derived from an EMBL/GenBank/DDBJ whole genome shotgun (WGS) entry which is preliminary data.</text>
</comment>
<organism evidence="2 3">
    <name type="scientific">Kribbella koreensis</name>
    <dbReference type="NCBI Taxonomy" id="57909"/>
    <lineage>
        <taxon>Bacteria</taxon>
        <taxon>Bacillati</taxon>
        <taxon>Actinomycetota</taxon>
        <taxon>Actinomycetes</taxon>
        <taxon>Propionibacteriales</taxon>
        <taxon>Kribbellaceae</taxon>
        <taxon>Kribbella</taxon>
    </lineage>
</organism>
<reference evidence="3" key="1">
    <citation type="journal article" date="2019" name="Int. J. Syst. Evol. Microbiol.">
        <title>The Global Catalogue of Microorganisms (GCM) 10K type strain sequencing project: providing services to taxonomists for standard genome sequencing and annotation.</title>
        <authorList>
            <consortium name="The Broad Institute Genomics Platform"/>
            <consortium name="The Broad Institute Genome Sequencing Center for Infectious Disease"/>
            <person name="Wu L."/>
            <person name="Ma J."/>
        </authorList>
    </citation>
    <scope>NUCLEOTIDE SEQUENCE [LARGE SCALE GENOMIC DNA]</scope>
    <source>
        <strain evidence="3">JCM 10977</strain>
    </source>
</reference>
<sequence>MTVAVVPGTIVVYSDIWCSFAHLAVHRLHATRSRLGLEGRVAFDHHAFPLELLNGHSSPRPGTDSEVSAIGRLDPEAGWKLWQAPDWTYPTTTLPALEAVQAAKEQGLAASEALDLALRKAFWVDSRCISLRSVLLEVAAETGVVDVEQLAEALDDGRARKLVMADFAVSQTDAVQCSPHLFLADGTNAANPGVEVHYTDAYGTGFPIATADNPSIYETLLLQAANALEPA</sequence>
<accession>A0ABP4AMJ7</accession>
<keyword evidence="3" id="KW-1185">Reference proteome</keyword>
<dbReference type="RefSeq" id="WP_343968290.1">
    <property type="nucleotide sequence ID" value="NZ_BAAAHK010000006.1"/>
</dbReference>
<evidence type="ECO:0000313" key="3">
    <source>
        <dbReference type="Proteomes" id="UP001500542"/>
    </source>
</evidence>